<evidence type="ECO:0000256" key="1">
    <source>
        <dbReference type="SAM" id="MobiDB-lite"/>
    </source>
</evidence>
<reference evidence="2" key="1">
    <citation type="journal article" date="2018" name="Genome Biol. Evol.">
        <title>Genomics and development of Lentinus tigrinus, a white-rot wood-decaying mushroom with dimorphic fruiting bodies.</title>
        <authorList>
            <person name="Wu B."/>
            <person name="Xu Z."/>
            <person name="Knudson A."/>
            <person name="Carlson A."/>
            <person name="Chen N."/>
            <person name="Kovaka S."/>
            <person name="LaButti K."/>
            <person name="Lipzen A."/>
            <person name="Pennachio C."/>
            <person name="Riley R."/>
            <person name="Schakwitz W."/>
            <person name="Umezawa K."/>
            <person name="Ohm R.A."/>
            <person name="Grigoriev I.V."/>
            <person name="Nagy L.G."/>
            <person name="Gibbons J."/>
            <person name="Hibbett D."/>
        </authorList>
    </citation>
    <scope>NUCLEOTIDE SEQUENCE [LARGE SCALE GENOMIC DNA]</scope>
    <source>
        <strain evidence="2">ALCF2SS1-6</strain>
    </source>
</reference>
<proteinExistence type="predicted"/>
<feature type="compositionally biased region" description="Polar residues" evidence="1">
    <location>
        <begin position="146"/>
        <end position="156"/>
    </location>
</feature>
<protein>
    <submittedName>
        <fullName evidence="2">Uncharacterized protein</fullName>
    </submittedName>
</protein>
<feature type="region of interest" description="Disordered" evidence="1">
    <location>
        <begin position="112"/>
        <end position="221"/>
    </location>
</feature>
<feature type="compositionally biased region" description="Low complexity" evidence="1">
    <location>
        <begin position="207"/>
        <end position="221"/>
    </location>
</feature>
<dbReference type="AlphaFoldDB" id="A0A5C2STU2"/>
<name>A0A5C2STU2_9APHY</name>
<evidence type="ECO:0000313" key="2">
    <source>
        <dbReference type="EMBL" id="RPD67325.1"/>
    </source>
</evidence>
<feature type="compositionally biased region" description="Pro residues" evidence="1">
    <location>
        <begin position="171"/>
        <end position="182"/>
    </location>
</feature>
<dbReference type="EMBL" id="ML122250">
    <property type="protein sequence ID" value="RPD67325.1"/>
    <property type="molecule type" value="Genomic_DNA"/>
</dbReference>
<feature type="compositionally biased region" description="Polar residues" evidence="1">
    <location>
        <begin position="122"/>
        <end position="136"/>
    </location>
</feature>
<evidence type="ECO:0000313" key="3">
    <source>
        <dbReference type="Proteomes" id="UP000313359"/>
    </source>
</evidence>
<keyword evidence="3" id="KW-1185">Reference proteome</keyword>
<organism evidence="2 3">
    <name type="scientific">Lentinus tigrinus ALCF2SS1-6</name>
    <dbReference type="NCBI Taxonomy" id="1328759"/>
    <lineage>
        <taxon>Eukaryota</taxon>
        <taxon>Fungi</taxon>
        <taxon>Dikarya</taxon>
        <taxon>Basidiomycota</taxon>
        <taxon>Agaricomycotina</taxon>
        <taxon>Agaricomycetes</taxon>
        <taxon>Polyporales</taxon>
        <taxon>Polyporaceae</taxon>
        <taxon>Lentinus</taxon>
    </lineage>
</organism>
<sequence length="235" mass="25838">MMESRSLGQTRLRNLALPRRRPWPLLHFSPMRSLFCPRQNTNTRFLGRRDALRPSPVGSSPSAPARKHVYAACATMSASIERTTLARQVPARPIWQRTLSAVASQRCTFCAGHPHTDRNQRNPRTSQALTSPTVTRPGQPIASASHPRSSRTNLLASRSPIHAFMSHTPGSPLPPTRQPTPSSPRRGHRKTCSVPAQSAHSLGHADSVALPSSRRPSARVRSAADVYVYVDKPAF</sequence>
<accession>A0A5C2STU2</accession>
<gene>
    <name evidence="2" type="ORF">L227DRAFT_20625</name>
</gene>
<dbReference type="Proteomes" id="UP000313359">
    <property type="component" value="Unassembled WGS sequence"/>
</dbReference>